<keyword evidence="11" id="KW-1185">Reference proteome</keyword>
<dbReference type="PANTHER" id="PTHR10656:SF42">
    <property type="entry name" value="CYCLIC GMP-AMP SYNTHASE-LIKE PROTEIN-RELATED"/>
    <property type="match status" value="1"/>
</dbReference>
<evidence type="ECO:0000259" key="10">
    <source>
        <dbReference type="Pfam" id="PF20266"/>
    </source>
</evidence>
<dbReference type="GeneID" id="111128457"/>
<evidence type="ECO:0000256" key="7">
    <source>
        <dbReference type="ARBA" id="ARBA00022840"/>
    </source>
</evidence>
<comment type="cofactor">
    <cofactor evidence="1">
        <name>Mg(2+)</name>
        <dbReference type="ChEBI" id="CHEBI:18420"/>
    </cofactor>
</comment>
<dbReference type="GO" id="GO:0016779">
    <property type="term" value="F:nucleotidyltransferase activity"/>
    <property type="evidence" value="ECO:0007669"/>
    <property type="project" value="UniProtKB-KW"/>
</dbReference>
<comment type="similarity">
    <text evidence="2">Belongs to the mab-21 family.</text>
</comment>
<sequence length="686" mass="79732">MDFFCRNMNRETGFQHLCESVFVRLCQIVGTSIQVTIRREVIDIKEKLQRQVTADDYRYDIEMHSGSLREGFRLKESDLDFMFWPNNHRVIWDMSHSEYYYTENKTLILSDTSESPPGFTLLELLTPTTHRHVQLSCVPMNDRLYISSSLYRRKTKTSHYPDSVEHGPCESGFLPGGKEYDFAFCFACDFWPPAASSWIDRCHSWPDREVVNDIVRNGCHLVPIGHPLGVHGHEHEEWRISFSLAEHKLVHTMNHCQFLTYGLLKIFLKEVINQQLDETNKLLCSYHMKTVVFWVIQQNAVPLWCPQNLLAAFWVCFKLLLKWVYEGVCPNFFIPQNNLFLSKVHGSAQRSLFQQLHGLYEKGLVCLLQSPSIRSSITDVLYNPRLSICTDNDRIMSEFDIDVGLYTEVFRNDSVTTKTLDLCIKALYTIGRMIGSPLTQYEVVMVQKLTATILQRTAFTSNNMYTNTGLNKQMYIADRMSCNMLKLAAKFGCISEMLYIAMYHYKMSRYREALSVIELTKVKLAQPGLIFMMHVNPERYIEAVGGQSWSTKMRQAVAFDIKLDKNICYINELIPEQQSAIQNERTLIFIPLFVVLHFVEFLCYRHINTTLAQIALEELQVLVHYDQGLYINHAHRDISWEILGICQQMTGNLQAALHSFKYSLTQLPFHRIQSATQMRIQDLHIT</sequence>
<keyword evidence="3" id="KW-0808">Transferase</keyword>
<keyword evidence="4" id="KW-0548">Nucleotidyltransferase</keyword>
<dbReference type="PANTHER" id="PTHR10656">
    <property type="entry name" value="CELL FATE DETERMINING PROTEIN MAB21-RELATED"/>
    <property type="match status" value="1"/>
</dbReference>
<gene>
    <name evidence="12" type="primary">LOC111128457</name>
</gene>
<dbReference type="Gene3D" id="1.10.1410.40">
    <property type="match status" value="1"/>
</dbReference>
<dbReference type="InterPro" id="IPR046906">
    <property type="entry name" value="Mab-21_HhH/H2TH-like"/>
</dbReference>
<accession>A0A8B8DPQ9</accession>
<evidence type="ECO:0000256" key="4">
    <source>
        <dbReference type="ARBA" id="ARBA00022695"/>
    </source>
</evidence>
<keyword evidence="8" id="KW-0460">Magnesium</keyword>
<evidence type="ECO:0000256" key="5">
    <source>
        <dbReference type="ARBA" id="ARBA00022723"/>
    </source>
</evidence>
<feature type="domain" description="Mab-21-like nucleotidyltransferase" evidence="9">
    <location>
        <begin position="181"/>
        <end position="250"/>
    </location>
</feature>
<dbReference type="Proteomes" id="UP000694844">
    <property type="component" value="Chromosome 1"/>
</dbReference>
<dbReference type="InterPro" id="IPR046903">
    <property type="entry name" value="Mab-21-like_nuc_Trfase"/>
</dbReference>
<dbReference type="Pfam" id="PF03281">
    <property type="entry name" value="Mab-21"/>
    <property type="match status" value="1"/>
</dbReference>
<feature type="domain" description="Mab-21-like HhH/H2TH-like" evidence="10">
    <location>
        <begin position="263"/>
        <end position="356"/>
    </location>
</feature>
<evidence type="ECO:0000256" key="6">
    <source>
        <dbReference type="ARBA" id="ARBA00022741"/>
    </source>
</evidence>
<evidence type="ECO:0000313" key="12">
    <source>
        <dbReference type="RefSeq" id="XP_022329780.1"/>
    </source>
</evidence>
<protein>
    <submittedName>
        <fullName evidence="12">Uncharacterized protein LOC111128457</fullName>
    </submittedName>
</protein>
<organism evidence="11 12">
    <name type="scientific">Crassostrea virginica</name>
    <name type="common">Eastern oyster</name>
    <dbReference type="NCBI Taxonomy" id="6565"/>
    <lineage>
        <taxon>Eukaryota</taxon>
        <taxon>Metazoa</taxon>
        <taxon>Spiralia</taxon>
        <taxon>Lophotrochozoa</taxon>
        <taxon>Mollusca</taxon>
        <taxon>Bivalvia</taxon>
        <taxon>Autobranchia</taxon>
        <taxon>Pteriomorphia</taxon>
        <taxon>Ostreida</taxon>
        <taxon>Ostreoidea</taxon>
        <taxon>Ostreidae</taxon>
        <taxon>Crassostrea</taxon>
    </lineage>
</organism>
<dbReference type="OrthoDB" id="5982295at2759"/>
<evidence type="ECO:0000256" key="8">
    <source>
        <dbReference type="ARBA" id="ARBA00022842"/>
    </source>
</evidence>
<keyword evidence="7" id="KW-0067">ATP-binding</keyword>
<evidence type="ECO:0000256" key="3">
    <source>
        <dbReference type="ARBA" id="ARBA00022679"/>
    </source>
</evidence>
<dbReference type="RefSeq" id="XP_022329780.1">
    <property type="nucleotide sequence ID" value="XM_022474072.1"/>
</dbReference>
<dbReference type="Pfam" id="PF20266">
    <property type="entry name" value="Mab-21_C"/>
    <property type="match status" value="1"/>
</dbReference>
<evidence type="ECO:0000256" key="1">
    <source>
        <dbReference type="ARBA" id="ARBA00001946"/>
    </source>
</evidence>
<dbReference type="InterPro" id="IPR024810">
    <property type="entry name" value="MAB21L/cGLR"/>
</dbReference>
<reference evidence="11" key="1">
    <citation type="submission" date="2024-06" db="UniProtKB">
        <authorList>
            <consortium name="RefSeq"/>
        </authorList>
    </citation>
    <scope>NUCLEOTIDE SEQUENCE [LARGE SCALE GENOMIC DNA]</scope>
</reference>
<keyword evidence="6" id="KW-0547">Nucleotide-binding</keyword>
<evidence type="ECO:0000313" key="11">
    <source>
        <dbReference type="Proteomes" id="UP000694844"/>
    </source>
</evidence>
<dbReference type="GO" id="GO:0046872">
    <property type="term" value="F:metal ion binding"/>
    <property type="evidence" value="ECO:0007669"/>
    <property type="project" value="UniProtKB-KW"/>
</dbReference>
<dbReference type="GO" id="GO:0005524">
    <property type="term" value="F:ATP binding"/>
    <property type="evidence" value="ECO:0007669"/>
    <property type="project" value="UniProtKB-KW"/>
</dbReference>
<dbReference type="KEGG" id="cvn:111128457"/>
<name>A0A8B8DPQ9_CRAVI</name>
<keyword evidence="5" id="KW-0479">Metal-binding</keyword>
<dbReference type="AlphaFoldDB" id="A0A8B8DPQ9"/>
<proteinExistence type="inferred from homology"/>
<evidence type="ECO:0000256" key="2">
    <source>
        <dbReference type="ARBA" id="ARBA00008307"/>
    </source>
</evidence>
<evidence type="ECO:0000259" key="9">
    <source>
        <dbReference type="Pfam" id="PF03281"/>
    </source>
</evidence>
<dbReference type="SMART" id="SM01265">
    <property type="entry name" value="Mab-21"/>
    <property type="match status" value="1"/>
</dbReference>
<reference evidence="12" key="2">
    <citation type="submission" date="2025-08" db="UniProtKB">
        <authorList>
            <consortium name="RefSeq"/>
        </authorList>
    </citation>
    <scope>IDENTIFICATION</scope>
    <source>
        <tissue evidence="12">Whole sample</tissue>
    </source>
</reference>